<dbReference type="Proteomes" id="UP000006764">
    <property type="component" value="Chromosome"/>
</dbReference>
<keyword evidence="8" id="KW-1185">Reference proteome</keyword>
<feature type="active site" description="Nucleophile" evidence="5">
    <location>
        <position position="259"/>
    </location>
</feature>
<gene>
    <name evidence="7" type="ORF">S7S_03045</name>
</gene>
<dbReference type="GO" id="GO:0017000">
    <property type="term" value="P:antibiotic biosynthetic process"/>
    <property type="evidence" value="ECO:0007669"/>
    <property type="project" value="InterPro"/>
</dbReference>
<name>A0A0B4XJ13_9GAMM</name>
<dbReference type="InterPro" id="IPR002692">
    <property type="entry name" value="S45"/>
</dbReference>
<comment type="similarity">
    <text evidence="1">Belongs to the peptidase S45 family.</text>
</comment>
<dbReference type="GO" id="GO:0046872">
    <property type="term" value="F:metal ion binding"/>
    <property type="evidence" value="ECO:0007669"/>
    <property type="project" value="UniProtKB-KW"/>
</dbReference>
<dbReference type="PANTHER" id="PTHR34218:SF4">
    <property type="entry name" value="ACYL-HOMOSERINE LACTONE ACYLASE QUIP"/>
    <property type="match status" value="1"/>
</dbReference>
<proteinExistence type="inferred from homology"/>
<protein>
    <submittedName>
        <fullName evidence="7">Putative penicillin amidase</fullName>
    </submittedName>
</protein>
<feature type="binding site" evidence="6">
    <location>
        <position position="190"/>
    </location>
    <ligand>
        <name>Ca(2+)</name>
        <dbReference type="ChEBI" id="CHEBI:29108"/>
    </ligand>
</feature>
<dbReference type="PROSITE" id="PS51257">
    <property type="entry name" value="PROKAR_LIPOPROTEIN"/>
    <property type="match status" value="1"/>
</dbReference>
<dbReference type="STRING" id="391936.S7S_03045"/>
<organism evidence="7 8">
    <name type="scientific">Isoalcanivorax pacificus W11-5</name>
    <dbReference type="NCBI Taxonomy" id="391936"/>
    <lineage>
        <taxon>Bacteria</taxon>
        <taxon>Pseudomonadati</taxon>
        <taxon>Pseudomonadota</taxon>
        <taxon>Gammaproteobacteria</taxon>
        <taxon>Oceanospirillales</taxon>
        <taxon>Alcanivoracaceae</taxon>
        <taxon>Isoalcanivorax</taxon>
    </lineage>
</organism>
<dbReference type="MEROPS" id="S45.003"/>
<dbReference type="InterPro" id="IPR043147">
    <property type="entry name" value="Penicillin_amidase_A-knob"/>
</dbReference>
<dbReference type="PANTHER" id="PTHR34218">
    <property type="entry name" value="PEPTIDASE S45 PENICILLIN AMIDASE"/>
    <property type="match status" value="1"/>
</dbReference>
<comment type="cofactor">
    <cofactor evidence="6">
        <name>Ca(2+)</name>
        <dbReference type="ChEBI" id="CHEBI:29108"/>
    </cofactor>
    <text evidence="6">Binds 1 Ca(2+) ion per dimer.</text>
</comment>
<dbReference type="Pfam" id="PF01804">
    <property type="entry name" value="Penicil_amidase"/>
    <property type="match status" value="1"/>
</dbReference>
<dbReference type="InterPro" id="IPR029055">
    <property type="entry name" value="Ntn_hydrolases_N"/>
</dbReference>
<keyword evidence="6" id="KW-0479">Metal-binding</keyword>
<keyword evidence="6" id="KW-0106">Calcium</keyword>
<feature type="binding site" evidence="6">
    <location>
        <position position="334"/>
    </location>
    <ligand>
        <name>Ca(2+)</name>
        <dbReference type="ChEBI" id="CHEBI:29108"/>
    </ligand>
</feature>
<dbReference type="GO" id="GO:0016811">
    <property type="term" value="F:hydrolase activity, acting on carbon-nitrogen (but not peptide) bonds, in linear amides"/>
    <property type="evidence" value="ECO:0007669"/>
    <property type="project" value="InterPro"/>
</dbReference>
<comment type="subunit">
    <text evidence="4">Heterodimer of an alpha subunit and a beta subunit processed from the same precursor.</text>
</comment>
<sequence length="848" mass="92853">MRHWIRALLLGGLALATTGCMEGWLDKWLAASVDPQTGTLHVEGLAAPVTIGRDALGIPLVEAESFEDLAFATGWVMAEDRLSQMVGFTMAAQGRLAEMAGEVALPMDLYSRTLGLRRISEQQLAAGSDELTFLLQRFSDGVNAWLVAHEDRMPLDFRLGSFRPEPWAPINSVDVFTMINLGLGVNLHEEIMALNLADRVGTDRLPWLVPVYPDEPLSFAEAAKLNDLPLPALAKQAQALDAARDGFERLLMPQGLAASNNWVVAPSHSTTGHSLLANDTHLLISQPPMWMLLHQKTPGIQVAGVAAAGMPVPVIGFNGNVAWGATMVMADAQDLFLEQLRDIDGQLHYLADGEWLPVTEREEVFKVQGGDTVTHTVRSTRHGPLLESVLNAPPISPVVPPRLADSMARYGLAFSWTASQADTTMDAMFALGRSQSLAEAREHIRGVRFIHLNMVMADQDAAGWQVTGRYPQRKQGTGQFPSPGWDGVYDWTGFADFDQHPNDFTLEKGFVGTANHRTVAADYPLLLSRSWFYPQRGDRINQLLSAKAKHSAEDMVAMQADRFDRFVPALQAVLSDNSVALATAINALPSARQAPARQALAMLDNFDGVMLEDSAAAALYGVFFHLAARNIFLDELGPEDGPVWQSFTRMTLLSYSAPQDHLLQREDSPFWDNAGTPETETKWDIFAQTLADAWAFNTQALGDDPAQWAWGDLHTYEWKTAASQMKPWLPRVQRWAISAMEGYLNRGPYPAGGNHNTLNVAGAMIGRDFDVHSIPAMRMVVDFAADEPLQLVNSGGQSGNPASPHYDDGIDVWLGWGNRTLPFSEAGRAAHYAQRLTLTPSEAPAATP</sequence>
<dbReference type="InterPro" id="IPR014395">
    <property type="entry name" value="Pen/GL7ACA/AHL_acylase"/>
</dbReference>
<dbReference type="Gene3D" id="1.10.439.10">
    <property type="entry name" value="Penicillin Amidohydrolase, domain 1"/>
    <property type="match status" value="1"/>
</dbReference>
<evidence type="ECO:0000256" key="2">
    <source>
        <dbReference type="ARBA" id="ARBA00022801"/>
    </source>
</evidence>
<dbReference type="EMBL" id="CP004387">
    <property type="protein sequence ID" value="AJD47031.1"/>
    <property type="molecule type" value="Genomic_DNA"/>
</dbReference>
<evidence type="ECO:0000256" key="3">
    <source>
        <dbReference type="ARBA" id="ARBA00023145"/>
    </source>
</evidence>
<dbReference type="CDD" id="cd03747">
    <property type="entry name" value="Ntn_PGA_like"/>
    <property type="match status" value="1"/>
</dbReference>
<dbReference type="SUPFAM" id="SSF56235">
    <property type="entry name" value="N-terminal nucleophile aminohydrolases (Ntn hydrolases)"/>
    <property type="match status" value="1"/>
</dbReference>
<dbReference type="OrthoDB" id="9760084at2"/>
<accession>A0A0B4XJ13</accession>
<dbReference type="RefSeq" id="WP_008740051.1">
    <property type="nucleotide sequence ID" value="NZ_CP004387.1"/>
</dbReference>
<feature type="binding site" evidence="6">
    <location>
        <position position="331"/>
    </location>
    <ligand>
        <name>Ca(2+)</name>
        <dbReference type="ChEBI" id="CHEBI:29108"/>
    </ligand>
</feature>
<dbReference type="HOGENOM" id="CLU_011790_0_1_6"/>
<dbReference type="AlphaFoldDB" id="A0A0B4XJ13"/>
<keyword evidence="2" id="KW-0378">Hydrolase</keyword>
<evidence type="ECO:0000256" key="5">
    <source>
        <dbReference type="PIRSR" id="PIRSR001227-1"/>
    </source>
</evidence>
<evidence type="ECO:0000256" key="1">
    <source>
        <dbReference type="ARBA" id="ARBA00006586"/>
    </source>
</evidence>
<dbReference type="InterPro" id="IPR043146">
    <property type="entry name" value="Penicillin_amidase_N_B-knob"/>
</dbReference>
<keyword evidence="3" id="KW-0865">Zymogen</keyword>
<dbReference type="InterPro" id="IPR023343">
    <property type="entry name" value="Penicillin_amidase_dom1"/>
</dbReference>
<evidence type="ECO:0000256" key="6">
    <source>
        <dbReference type="PIRSR" id="PIRSR001227-2"/>
    </source>
</evidence>
<dbReference type="Gene3D" id="3.60.20.10">
    <property type="entry name" value="Glutamine Phosphoribosylpyrophosphate, subunit 1, domain 1"/>
    <property type="match status" value="1"/>
</dbReference>
<evidence type="ECO:0000313" key="8">
    <source>
        <dbReference type="Proteomes" id="UP000006764"/>
    </source>
</evidence>
<reference evidence="7 8" key="1">
    <citation type="journal article" date="2012" name="J. Bacteriol.">
        <title>Genome sequence of an alkane-degrading bacterium, Alcanivorax pacificus type strain W11-5, isolated from deep sea sediment.</title>
        <authorList>
            <person name="Lai Q."/>
            <person name="Shao Z."/>
        </authorList>
    </citation>
    <scope>NUCLEOTIDE SEQUENCE [LARGE SCALE GENOMIC DNA]</scope>
    <source>
        <strain evidence="7 8">W11-5</strain>
    </source>
</reference>
<dbReference type="Gene3D" id="1.10.1400.10">
    <property type="match status" value="1"/>
</dbReference>
<dbReference type="Gene3D" id="2.30.120.10">
    <property type="match status" value="1"/>
</dbReference>
<dbReference type="KEGG" id="apac:S7S_03045"/>
<evidence type="ECO:0000256" key="4">
    <source>
        <dbReference type="ARBA" id="ARBA00038735"/>
    </source>
</evidence>
<evidence type="ECO:0000313" key="7">
    <source>
        <dbReference type="EMBL" id="AJD47031.1"/>
    </source>
</evidence>
<dbReference type="PIRSF" id="PIRSF001227">
    <property type="entry name" value="Pen_acylase"/>
    <property type="match status" value="1"/>
</dbReference>